<dbReference type="KEGG" id="paby:Ga0080574_TMP2354"/>
<organism evidence="1 2">
    <name type="scientific">Salipiger abyssi</name>
    <dbReference type="NCBI Taxonomy" id="1250539"/>
    <lineage>
        <taxon>Bacteria</taxon>
        <taxon>Pseudomonadati</taxon>
        <taxon>Pseudomonadota</taxon>
        <taxon>Alphaproteobacteria</taxon>
        <taxon>Rhodobacterales</taxon>
        <taxon>Roseobacteraceae</taxon>
        <taxon>Salipiger</taxon>
    </lineage>
</organism>
<keyword evidence="2" id="KW-1185">Reference proteome</keyword>
<gene>
    <name evidence="1" type="ORF">Ga0080574_TMP2354</name>
</gene>
<evidence type="ECO:0000313" key="1">
    <source>
        <dbReference type="EMBL" id="APZ52688.1"/>
    </source>
</evidence>
<evidence type="ECO:0000313" key="2">
    <source>
        <dbReference type="Proteomes" id="UP000187059"/>
    </source>
</evidence>
<sequence length="85" mass="9255">MFGRFLMMCHIGLLQSGPRFKTHQSPARFHMTAHRAGVTSLPAETLGKMIFGGATRPDESSSIDLTLRNVSFSIRAASSPRGHPS</sequence>
<dbReference type="STRING" id="1250539.Ga0080574_TMP2354"/>
<dbReference type="AlphaFoldDB" id="A0A1P8UTK0"/>
<dbReference type="Proteomes" id="UP000187059">
    <property type="component" value="Chromosome"/>
</dbReference>
<protein>
    <submittedName>
        <fullName evidence="1">Uncharacterized protein</fullName>
    </submittedName>
</protein>
<reference evidence="1 2" key="1">
    <citation type="submission" date="2016-04" db="EMBL/GenBank/DDBJ databases">
        <title>Deep-sea bacteria in the southern Pacific.</title>
        <authorList>
            <person name="Tang K."/>
        </authorList>
    </citation>
    <scope>NUCLEOTIDE SEQUENCE [LARGE SCALE GENOMIC DNA]</scope>
    <source>
        <strain evidence="1 2">JLT2014</strain>
    </source>
</reference>
<name>A0A1P8UTK0_9RHOB</name>
<dbReference type="EMBL" id="CP015093">
    <property type="protein sequence ID" value="APZ52688.1"/>
    <property type="molecule type" value="Genomic_DNA"/>
</dbReference>
<proteinExistence type="predicted"/>
<accession>A0A1P8UTK0</accession>